<dbReference type="PANTHER" id="PTHR21461:SF69">
    <property type="entry name" value="GLYCOSYLTRANSFERASE FAMILY 92 PROTEIN"/>
    <property type="match status" value="1"/>
</dbReference>
<name>A0A3N2R4S3_9RHOB</name>
<dbReference type="Proteomes" id="UP000268016">
    <property type="component" value="Unassembled WGS sequence"/>
</dbReference>
<dbReference type="PANTHER" id="PTHR21461">
    <property type="entry name" value="GLYCOSYLTRANSFERASE FAMILY 92 PROTEIN"/>
    <property type="match status" value="1"/>
</dbReference>
<keyword evidence="3" id="KW-0472">Membrane</keyword>
<dbReference type="GO" id="GO:0005737">
    <property type="term" value="C:cytoplasm"/>
    <property type="evidence" value="ECO:0007669"/>
    <property type="project" value="TreeGrafter"/>
</dbReference>
<comment type="subcellular location">
    <subcellularLocation>
        <location evidence="1">Membrane</location>
        <topology evidence="1">Single-pass membrane protein</topology>
    </subcellularLocation>
</comment>
<evidence type="ECO:0000256" key="1">
    <source>
        <dbReference type="ARBA" id="ARBA00004167"/>
    </source>
</evidence>
<organism evidence="5 6">
    <name type="scientific">Histidinibacterium lentulum</name>
    <dbReference type="NCBI Taxonomy" id="2480588"/>
    <lineage>
        <taxon>Bacteria</taxon>
        <taxon>Pseudomonadati</taxon>
        <taxon>Pseudomonadota</taxon>
        <taxon>Alphaproteobacteria</taxon>
        <taxon>Rhodobacterales</taxon>
        <taxon>Paracoccaceae</taxon>
        <taxon>Histidinibacterium</taxon>
    </lineage>
</organism>
<feature type="region of interest" description="Disordered" evidence="4">
    <location>
        <begin position="430"/>
        <end position="498"/>
    </location>
</feature>
<evidence type="ECO:0000313" key="5">
    <source>
        <dbReference type="EMBL" id="ROU02336.1"/>
    </source>
</evidence>
<dbReference type="Pfam" id="PF13704">
    <property type="entry name" value="Glyco_tranf_2_4"/>
    <property type="match status" value="1"/>
</dbReference>
<keyword evidence="6" id="KW-1185">Reference proteome</keyword>
<evidence type="ECO:0000313" key="6">
    <source>
        <dbReference type="Proteomes" id="UP000268016"/>
    </source>
</evidence>
<reference evidence="5 6" key="1">
    <citation type="submission" date="2018-10" db="EMBL/GenBank/DDBJ databases">
        <title>Histidinibacterium lentulum gen. nov., sp. nov., a marine bacterium from the culture broth of Picochlorum sp. 122.</title>
        <authorList>
            <person name="Wang G."/>
        </authorList>
    </citation>
    <scope>NUCLEOTIDE SEQUENCE [LARGE SCALE GENOMIC DNA]</scope>
    <source>
        <strain evidence="5 6">B17</strain>
    </source>
</reference>
<accession>A0A3N2R4S3</accession>
<evidence type="ECO:0000256" key="2">
    <source>
        <dbReference type="ARBA" id="ARBA00022692"/>
    </source>
</evidence>
<dbReference type="GO" id="GO:0016020">
    <property type="term" value="C:membrane"/>
    <property type="evidence" value="ECO:0007669"/>
    <property type="project" value="UniProtKB-SubCell"/>
</dbReference>
<dbReference type="AlphaFoldDB" id="A0A3N2R4S3"/>
<dbReference type="EMBL" id="RDRB01000004">
    <property type="protein sequence ID" value="ROU02336.1"/>
    <property type="molecule type" value="Genomic_DNA"/>
</dbReference>
<dbReference type="GO" id="GO:0016757">
    <property type="term" value="F:glycosyltransferase activity"/>
    <property type="evidence" value="ECO:0007669"/>
    <property type="project" value="TreeGrafter"/>
</dbReference>
<keyword evidence="2" id="KW-0812">Transmembrane</keyword>
<dbReference type="InterPro" id="IPR029044">
    <property type="entry name" value="Nucleotide-diphossugar_trans"/>
</dbReference>
<sequence>MSPRHTYTILSMMKDEGHSLVEWVAYHRHLGFDNICVYTNDCSDGTDDMLIRLEEMGWVRHFRNDVPPDKKPQPNALALATANPAVMDSDWVLVMDADEFLSIKCGRGRIGDLVERIPPEAQAMAITWRFFGSSGITAWNPGLVTESYTRAAPDKFKKGWGVKTLFKPFRDIKLGIHRPTIKKARQDAENAKFLFDQLWVNGSGDPMPDEFSLSGWRSTKPTLGYKLAEMNHYAVKSYEAYLLRRVRGNVNNKEDKYNAAYFALFDRNEIEATNVQRHVNGTKKKMAEILSDPVMRKLQDEATAFHEARVAKLRATGEYDHWLEELRQASEVTLDQLDEVLFIQHLPKKWQEKVKELQARGVPDKTIARMIADTQTAKKGETRSALLEAAGIRPNDVPPEATAEARDAATKRAMTFDNPFADTPEARALGVPQLQPGTPKPPKTARVSLDTPAPPLERIVAEATVSASEGISSDPDTVAPVPAPPAATDEGPGRKDEP</sequence>
<protein>
    <submittedName>
        <fullName evidence="5">Glycosyltransferase family 2 protein</fullName>
    </submittedName>
</protein>
<keyword evidence="5" id="KW-0808">Transferase</keyword>
<evidence type="ECO:0000256" key="4">
    <source>
        <dbReference type="SAM" id="MobiDB-lite"/>
    </source>
</evidence>
<comment type="caution">
    <text evidence="5">The sequence shown here is derived from an EMBL/GenBank/DDBJ whole genome shotgun (WGS) entry which is preliminary data.</text>
</comment>
<dbReference type="OrthoDB" id="4964299at2"/>
<keyword evidence="3" id="KW-1133">Transmembrane helix</keyword>
<evidence type="ECO:0000256" key="3">
    <source>
        <dbReference type="ARBA" id="ARBA00022989"/>
    </source>
</evidence>
<dbReference type="SUPFAM" id="SSF53448">
    <property type="entry name" value="Nucleotide-diphospho-sugar transferases"/>
    <property type="match status" value="1"/>
</dbReference>
<dbReference type="RefSeq" id="WP_123641853.1">
    <property type="nucleotide sequence ID" value="NZ_ML119084.1"/>
</dbReference>
<gene>
    <name evidence="5" type="ORF">EAT49_08285</name>
</gene>
<proteinExistence type="predicted"/>